<dbReference type="Proteomes" id="UP000613512">
    <property type="component" value="Unassembled WGS sequence"/>
</dbReference>
<feature type="transmembrane region" description="Helical" evidence="1">
    <location>
        <begin position="12"/>
        <end position="33"/>
    </location>
</feature>
<sequence>MILTDKYTSRRLSTVIIWILSLLVVTVTILYFVKREDLNNTAMYFYELEVEEPLVAISYHLGVEPYEIVNWEEPIYVEELRTLISDLEEGMRHLDSPHLEGIPKRIHKEIQELQETFTSKHGQIIAYGGEISEETKQSLLDISKVIDSCQVREYNQNWKQIISEIECVNNGI</sequence>
<keyword evidence="1" id="KW-0472">Membrane</keyword>
<reference evidence="2" key="1">
    <citation type="journal article" date="2014" name="Int. J. Syst. Evol. Microbiol.">
        <title>Complete genome sequence of Corynebacterium casei LMG S-19264T (=DSM 44701T), isolated from a smear-ripened cheese.</title>
        <authorList>
            <consortium name="US DOE Joint Genome Institute (JGI-PGF)"/>
            <person name="Walter F."/>
            <person name="Albersmeier A."/>
            <person name="Kalinowski J."/>
            <person name="Ruckert C."/>
        </authorList>
    </citation>
    <scope>NUCLEOTIDE SEQUENCE</scope>
    <source>
        <strain evidence="2">CGMCC 1.12408</strain>
    </source>
</reference>
<keyword evidence="1" id="KW-1133">Transmembrane helix</keyword>
<comment type="caution">
    <text evidence="2">The sequence shown here is derived from an EMBL/GenBank/DDBJ whole genome shotgun (WGS) entry which is preliminary data.</text>
</comment>
<name>A0A916RSJ0_9BACI</name>
<evidence type="ECO:0000313" key="3">
    <source>
        <dbReference type="Proteomes" id="UP000613512"/>
    </source>
</evidence>
<evidence type="ECO:0000256" key="1">
    <source>
        <dbReference type="SAM" id="Phobius"/>
    </source>
</evidence>
<protein>
    <submittedName>
        <fullName evidence="2">Uncharacterized protein</fullName>
    </submittedName>
</protein>
<dbReference type="EMBL" id="BMEY01000004">
    <property type="protein sequence ID" value="GGA67576.1"/>
    <property type="molecule type" value="Genomic_DNA"/>
</dbReference>
<proteinExistence type="predicted"/>
<keyword evidence="1" id="KW-0812">Transmembrane</keyword>
<gene>
    <name evidence="2" type="ORF">GCM10008025_09260</name>
</gene>
<accession>A0A916RSJ0</accession>
<reference evidence="2" key="2">
    <citation type="submission" date="2020-09" db="EMBL/GenBank/DDBJ databases">
        <authorList>
            <person name="Sun Q."/>
            <person name="Zhou Y."/>
        </authorList>
    </citation>
    <scope>NUCLEOTIDE SEQUENCE</scope>
    <source>
        <strain evidence="2">CGMCC 1.12408</strain>
    </source>
</reference>
<keyword evidence="3" id="KW-1185">Reference proteome</keyword>
<organism evidence="2 3">
    <name type="scientific">Ornithinibacillus halotolerans</name>
    <dbReference type="NCBI Taxonomy" id="1274357"/>
    <lineage>
        <taxon>Bacteria</taxon>
        <taxon>Bacillati</taxon>
        <taxon>Bacillota</taxon>
        <taxon>Bacilli</taxon>
        <taxon>Bacillales</taxon>
        <taxon>Bacillaceae</taxon>
        <taxon>Ornithinibacillus</taxon>
    </lineage>
</organism>
<evidence type="ECO:0000313" key="2">
    <source>
        <dbReference type="EMBL" id="GGA67576.1"/>
    </source>
</evidence>
<dbReference type="AlphaFoldDB" id="A0A916RSJ0"/>